<dbReference type="InterPro" id="IPR050256">
    <property type="entry name" value="Glycosyltransferase_2"/>
</dbReference>
<dbReference type="EMBL" id="DQ915177">
    <property type="protein sequence ID" value="ABI85343.1"/>
    <property type="molecule type" value="Genomic_DNA"/>
</dbReference>
<dbReference type="SUPFAM" id="SSF53448">
    <property type="entry name" value="Nucleotide-diphospho-sugar transferases"/>
    <property type="match status" value="1"/>
</dbReference>
<evidence type="ECO:0000256" key="1">
    <source>
        <dbReference type="SAM" id="Phobius"/>
    </source>
</evidence>
<dbReference type="InterPro" id="IPR029044">
    <property type="entry name" value="Nucleotide-diphossugar_trans"/>
</dbReference>
<dbReference type="PANTHER" id="PTHR48090:SF7">
    <property type="entry name" value="RFBJ PROTEIN"/>
    <property type="match status" value="1"/>
</dbReference>
<feature type="transmembrane region" description="Helical" evidence="1">
    <location>
        <begin position="282"/>
        <end position="303"/>
    </location>
</feature>
<evidence type="ECO:0000313" key="3">
    <source>
        <dbReference type="EMBL" id="ABI85343.1"/>
    </source>
</evidence>
<evidence type="ECO:0000259" key="2">
    <source>
        <dbReference type="Pfam" id="PF00535"/>
    </source>
</evidence>
<organism evidence="3">
    <name type="scientific">Vibrio cholerae</name>
    <dbReference type="NCBI Taxonomy" id="666"/>
    <lineage>
        <taxon>Bacteria</taxon>
        <taxon>Pseudomonadati</taxon>
        <taxon>Pseudomonadota</taxon>
        <taxon>Gammaproteobacteria</taxon>
        <taxon>Vibrionales</taxon>
        <taxon>Vibrionaceae</taxon>
        <taxon>Vibrio</taxon>
    </lineage>
</organism>
<reference evidence="3" key="1">
    <citation type="journal article" date="2007" name="BMC Microbiol.">
        <title>The capsule polysaccharide structure and biogenesis for non-O1 Vibrio cholerae NRT36S: genes are embedded in the LPS region.</title>
        <authorList>
            <person name="Chen Y."/>
            <person name="Bystricky P."/>
            <person name="Adeyeye J."/>
            <person name="Panigrahi P."/>
            <person name="Ali A."/>
            <person name="Johnson J.A."/>
            <person name="Bush C.A."/>
            <person name="Morris J.G.Jr."/>
            <person name="Stine O.C."/>
        </authorList>
    </citation>
    <scope>NUCLEOTIDE SEQUENCE</scope>
    <source>
        <strain evidence="3">NRT36S</strain>
    </source>
</reference>
<proteinExistence type="predicted"/>
<keyword evidence="1" id="KW-1133">Transmembrane helix</keyword>
<accession>Q06BB1</accession>
<dbReference type="Pfam" id="PF00535">
    <property type="entry name" value="Glycos_transf_2"/>
    <property type="match status" value="1"/>
</dbReference>
<dbReference type="CDD" id="cd04179">
    <property type="entry name" value="DPM_DPG-synthase_like"/>
    <property type="match status" value="1"/>
</dbReference>
<dbReference type="InterPro" id="IPR001173">
    <property type="entry name" value="Glyco_trans_2-like"/>
</dbReference>
<keyword evidence="1" id="KW-0472">Membrane</keyword>
<keyword evidence="3" id="KW-0808">Transferase</keyword>
<dbReference type="CAZy" id="GT2">
    <property type="family name" value="Glycosyltransferase Family 2"/>
</dbReference>
<dbReference type="PANTHER" id="PTHR48090">
    <property type="entry name" value="UNDECAPRENYL-PHOSPHATE 4-DEOXY-4-FORMAMIDO-L-ARABINOSE TRANSFERASE-RELATED"/>
    <property type="match status" value="1"/>
</dbReference>
<dbReference type="Gene3D" id="3.90.550.10">
    <property type="entry name" value="Spore Coat Polysaccharide Biosynthesis Protein SpsA, Chain A"/>
    <property type="match status" value="1"/>
</dbReference>
<keyword evidence="1" id="KW-0812">Transmembrane</keyword>
<name>Q06BB1_VIBCL</name>
<feature type="domain" description="Glycosyltransferase 2-like" evidence="2">
    <location>
        <begin position="9"/>
        <end position="171"/>
    </location>
</feature>
<feature type="transmembrane region" description="Helical" evidence="1">
    <location>
        <begin position="248"/>
        <end position="270"/>
    </location>
</feature>
<dbReference type="GO" id="GO:0016740">
    <property type="term" value="F:transferase activity"/>
    <property type="evidence" value="ECO:0007669"/>
    <property type="project" value="UniProtKB-KW"/>
</dbReference>
<protein>
    <submittedName>
        <fullName evidence="3">Putative glycosyltransferase family 2</fullName>
    </submittedName>
</protein>
<dbReference type="RefSeq" id="WP_000572041.1">
    <property type="nucleotide sequence ID" value="NZ_JAACMK010000027.1"/>
</dbReference>
<dbReference type="AlphaFoldDB" id="Q06BB1"/>
<sequence>MIENKKVAVVIPCYRVSSQIEKVIDRIPSYVDMIYVVDDCCDQQSGKLVEEKYPQELVCVIYNEKNQGVGGAVVSGYKKAIDDGMDIVVKLDGDNQMDPNLISKFVTPITKGEADYTKGNRFFNFSDSSGMPKIRLFGNIALSFLTKASSGYWKIFDPTNGYTAISTTLLKVIPLEKLSKRYFFESDMLFRLAIANAKVVDIPMKAVYEDEESNLHIRKIFFPFLKGNLRNLSKRILYKYFLQDFNMASLELCFGFIFLLFGFIFGGINWFQNAMLGVETPVGTVVISAIAIIVGFQLLLSFLSYDVSNFPNKAQWPNLKDE</sequence>